<protein>
    <submittedName>
        <fullName evidence="1">Uncharacterized protein</fullName>
    </submittedName>
</protein>
<gene>
    <name evidence="1" type="ORF">SAMN06296416_10541</name>
</gene>
<dbReference type="EMBL" id="OCND01000005">
    <property type="protein sequence ID" value="SOD54781.1"/>
    <property type="molecule type" value="Genomic_DNA"/>
</dbReference>
<dbReference type="Proteomes" id="UP000219374">
    <property type="component" value="Unassembled WGS sequence"/>
</dbReference>
<sequence>MMKNKVELIYCIMVVATAVMAGIVKCTAAAACRNCGDFLDP</sequence>
<reference evidence="1 2" key="1">
    <citation type="submission" date="2017-09" db="EMBL/GenBank/DDBJ databases">
        <authorList>
            <person name="Ehlers B."/>
            <person name="Leendertz F.H."/>
        </authorList>
    </citation>
    <scope>NUCLEOTIDE SEQUENCE [LARGE SCALE GENOMIC DNA]</scope>
    <source>
        <strain evidence="1 2">CGMCC 1.10978</strain>
    </source>
</reference>
<evidence type="ECO:0000313" key="2">
    <source>
        <dbReference type="Proteomes" id="UP000219374"/>
    </source>
</evidence>
<organism evidence="1 2">
    <name type="scientific">Pseudoxanthomonas wuyuanensis</name>
    <dbReference type="NCBI Taxonomy" id="1073196"/>
    <lineage>
        <taxon>Bacteria</taxon>
        <taxon>Pseudomonadati</taxon>
        <taxon>Pseudomonadota</taxon>
        <taxon>Gammaproteobacteria</taxon>
        <taxon>Lysobacterales</taxon>
        <taxon>Lysobacteraceae</taxon>
        <taxon>Pseudoxanthomonas</taxon>
    </lineage>
</organism>
<name>A0A286D7Z4_9GAMM</name>
<accession>A0A286D7Z4</accession>
<dbReference type="AlphaFoldDB" id="A0A286D7Z4"/>
<proteinExistence type="predicted"/>
<keyword evidence="2" id="KW-1185">Reference proteome</keyword>
<evidence type="ECO:0000313" key="1">
    <source>
        <dbReference type="EMBL" id="SOD54781.1"/>
    </source>
</evidence>